<comment type="catalytic activity">
    <reaction evidence="7">
        <text>cyclobutadipyrimidine (in DNA) = 2 pyrimidine residues (in DNA).</text>
        <dbReference type="EC" id="4.1.99.3"/>
    </reaction>
</comment>
<feature type="binding site" evidence="8">
    <location>
        <begin position="372"/>
        <end position="374"/>
    </location>
    <ligand>
        <name>FAD</name>
        <dbReference type="ChEBI" id="CHEBI:57692"/>
    </ligand>
</feature>
<evidence type="ECO:0000256" key="7">
    <source>
        <dbReference type="ARBA" id="ARBA00033999"/>
    </source>
</evidence>
<evidence type="ECO:0000256" key="3">
    <source>
        <dbReference type="ARBA" id="ARBA00014046"/>
    </source>
</evidence>
<evidence type="ECO:0000256" key="8">
    <source>
        <dbReference type="PIRSR" id="PIRSR602081-1"/>
    </source>
</evidence>
<comment type="cofactor">
    <cofactor evidence="1">
        <name>(6R)-5,10-methylene-5,6,7,8-tetrahydrofolate</name>
        <dbReference type="ChEBI" id="CHEBI:15636"/>
    </cofactor>
</comment>
<dbReference type="Pfam" id="PF03441">
    <property type="entry name" value="FAD_binding_7"/>
    <property type="match status" value="1"/>
</dbReference>
<dbReference type="InterPro" id="IPR036134">
    <property type="entry name" value="Crypto/Photolyase_FAD-like_sf"/>
</dbReference>
<dbReference type="Pfam" id="PF00875">
    <property type="entry name" value="DNA_photolyase"/>
    <property type="match status" value="1"/>
</dbReference>
<dbReference type="GO" id="GO:0009416">
    <property type="term" value="P:response to light stimulus"/>
    <property type="evidence" value="ECO:0007669"/>
    <property type="project" value="TreeGrafter"/>
</dbReference>
<feature type="binding site" evidence="8">
    <location>
        <position position="227"/>
    </location>
    <ligand>
        <name>FAD</name>
        <dbReference type="ChEBI" id="CHEBI:57692"/>
    </ligand>
</feature>
<protein>
    <recommendedName>
        <fullName evidence="3">Deoxyribodipyrimidine photo-lyase</fullName>
        <ecNumber evidence="2">4.1.99.3</ecNumber>
    </recommendedName>
</protein>
<evidence type="ECO:0000256" key="9">
    <source>
        <dbReference type="PIRSR" id="PIRSR602081-2"/>
    </source>
</evidence>
<reference evidence="12 13" key="1">
    <citation type="submission" date="2020-04" db="EMBL/GenBank/DDBJ databases">
        <title>Description of novel Gluconacetobacter.</title>
        <authorList>
            <person name="Sombolestani A."/>
        </authorList>
    </citation>
    <scope>NUCLEOTIDE SEQUENCE [LARGE SCALE GENOMIC DNA]</scope>
    <source>
        <strain evidence="12 13">LMG 22058</strain>
    </source>
</reference>
<keyword evidence="5 8" id="KW-0274">FAD</keyword>
<feature type="site" description="Electron transfer via tryptophanyl radical" evidence="9">
    <location>
        <position position="359"/>
    </location>
</feature>
<dbReference type="InterPro" id="IPR002081">
    <property type="entry name" value="Cryptochrome/DNA_photolyase_1"/>
</dbReference>
<dbReference type="GO" id="GO:0003677">
    <property type="term" value="F:DNA binding"/>
    <property type="evidence" value="ECO:0007669"/>
    <property type="project" value="TreeGrafter"/>
</dbReference>
<dbReference type="PANTHER" id="PTHR11455">
    <property type="entry name" value="CRYPTOCHROME"/>
    <property type="match status" value="1"/>
</dbReference>
<dbReference type="PRINTS" id="PR00147">
    <property type="entry name" value="DNAPHOTLYASE"/>
</dbReference>
<sequence length="475" mass="52612">MVVTSPVIVWFRQDFRQADNAALTAAVKTGAPIFCVHILDEAVKQDAARWWLGRALDLFDADLRQAGGALHVFRGPAIRVLPALVAATGARAVFWNRRYDPNGREADTRLKALLKEGGTSVQSFPGALLHEPWTIRTRAGQPYHVFGAYWRAACQAGHERPPLPAPARMTFAMPDRSGLPPMVEAGAIGQEMSATGWTDGLVDMWQPDEASAQETLAQFLDGSLDDYARDRDFPARPATSGLSPFLRWGHITPAQVRQAAAAQPASGGLAKFMAELGWREFAWSVLFAQPDLASRNLRPEFDAMPWRKDPDAVRAWQRGRTGYPLVDAGMRQLWRTGWMHNRVRMVVASFLVKHLLIDWREGECWFAHTLVDYDPASNGMNWQWVAGTGVEAAPFFRMMNPLIQSRKFDPSGAYIREWVPELARLPDAQIHTPWLAGGVSGYPAPIVVHEAARERALSAWRALRGTAEGGGDSCG</sequence>
<evidence type="ECO:0000256" key="4">
    <source>
        <dbReference type="ARBA" id="ARBA00022630"/>
    </source>
</evidence>
<evidence type="ECO:0000313" key="13">
    <source>
        <dbReference type="Proteomes" id="UP000530320"/>
    </source>
</evidence>
<keyword evidence="4 8" id="KW-0285">Flavoprotein</keyword>
<dbReference type="InterPro" id="IPR006050">
    <property type="entry name" value="DNA_photolyase_N"/>
</dbReference>
<dbReference type="AlphaFoldDB" id="A0A7W4JZQ4"/>
<keyword evidence="12" id="KW-0456">Lyase</keyword>
<dbReference type="FunFam" id="1.10.579.10:FF:000003">
    <property type="entry name" value="Deoxyribodipyrimidine photo-lyase"/>
    <property type="match status" value="1"/>
</dbReference>
<dbReference type="Proteomes" id="UP000530320">
    <property type="component" value="Unassembled WGS sequence"/>
</dbReference>
<comment type="cofactor">
    <cofactor evidence="8">
        <name>FAD</name>
        <dbReference type="ChEBI" id="CHEBI:57692"/>
    </cofactor>
    <text evidence="8">Binds 1 FAD per subunit.</text>
</comment>
<dbReference type="Gene3D" id="1.10.579.10">
    <property type="entry name" value="DNA Cyclobutane Dipyrimidine Photolyase, subunit A, domain 3"/>
    <property type="match status" value="1"/>
</dbReference>
<evidence type="ECO:0000256" key="1">
    <source>
        <dbReference type="ARBA" id="ARBA00001932"/>
    </source>
</evidence>
<comment type="caution">
    <text evidence="12">The sequence shown here is derived from an EMBL/GenBank/DDBJ whole genome shotgun (WGS) entry which is preliminary data.</text>
</comment>
<feature type="site" description="Electron transfer via tryptophanyl radical" evidence="9">
    <location>
        <position position="306"/>
    </location>
</feature>
<dbReference type="InterPro" id="IPR036155">
    <property type="entry name" value="Crypto/Photolyase_N_sf"/>
</dbReference>
<dbReference type="InterPro" id="IPR018394">
    <property type="entry name" value="DNA_photolyase_1_CS_C"/>
</dbReference>
<evidence type="ECO:0000256" key="5">
    <source>
        <dbReference type="ARBA" id="ARBA00022827"/>
    </source>
</evidence>
<evidence type="ECO:0000259" key="11">
    <source>
        <dbReference type="PROSITE" id="PS51645"/>
    </source>
</evidence>
<dbReference type="InterPro" id="IPR014729">
    <property type="entry name" value="Rossmann-like_a/b/a_fold"/>
</dbReference>
<keyword evidence="6 10" id="KW-0157">Chromophore</keyword>
<evidence type="ECO:0000256" key="6">
    <source>
        <dbReference type="ARBA" id="ARBA00022991"/>
    </source>
</evidence>
<dbReference type="PROSITE" id="PS00394">
    <property type="entry name" value="DNA_PHOTOLYASES_1_1"/>
    <property type="match status" value="1"/>
</dbReference>
<dbReference type="GO" id="GO:0003904">
    <property type="term" value="F:deoxyribodipyrimidine photo-lyase activity"/>
    <property type="evidence" value="ECO:0007669"/>
    <property type="project" value="UniProtKB-EC"/>
</dbReference>
<name>A0A7W4JZQ4_9PROT</name>
<evidence type="ECO:0000313" key="12">
    <source>
        <dbReference type="EMBL" id="MBB2197674.1"/>
    </source>
</evidence>
<dbReference type="SUPFAM" id="SSF52425">
    <property type="entry name" value="Cryptochrome/photolyase, N-terminal domain"/>
    <property type="match status" value="1"/>
</dbReference>
<accession>A0A7W4JZQ4</accession>
<dbReference type="PANTHER" id="PTHR11455:SF9">
    <property type="entry name" value="CRYPTOCHROME CIRCADIAN CLOCK 5 ISOFORM X1"/>
    <property type="match status" value="1"/>
</dbReference>
<gene>
    <name evidence="12" type="ORF">HLH44_09415</name>
</gene>
<evidence type="ECO:0000256" key="2">
    <source>
        <dbReference type="ARBA" id="ARBA00013149"/>
    </source>
</evidence>
<feature type="site" description="Electron transfer via tryptophanyl radical" evidence="9">
    <location>
        <position position="382"/>
    </location>
</feature>
<feature type="domain" description="Photolyase/cryptochrome alpha/beta" evidence="11">
    <location>
        <begin position="5"/>
        <end position="129"/>
    </location>
</feature>
<evidence type="ECO:0000256" key="10">
    <source>
        <dbReference type="RuleBase" id="RU004182"/>
    </source>
</evidence>
<dbReference type="Gene3D" id="3.40.50.620">
    <property type="entry name" value="HUPs"/>
    <property type="match status" value="1"/>
</dbReference>
<comment type="similarity">
    <text evidence="10">Belongs to the DNA photolyase family.</text>
</comment>
<dbReference type="PROSITE" id="PS51645">
    <property type="entry name" value="PHR_CRY_ALPHA_BETA"/>
    <property type="match status" value="1"/>
</dbReference>
<dbReference type="GO" id="GO:0071949">
    <property type="term" value="F:FAD binding"/>
    <property type="evidence" value="ECO:0007669"/>
    <property type="project" value="TreeGrafter"/>
</dbReference>
<dbReference type="EMBL" id="JABEQP010000004">
    <property type="protein sequence ID" value="MBB2197674.1"/>
    <property type="molecule type" value="Genomic_DNA"/>
</dbReference>
<feature type="binding site" evidence="8">
    <location>
        <position position="272"/>
    </location>
    <ligand>
        <name>FAD</name>
        <dbReference type="ChEBI" id="CHEBI:57692"/>
    </ligand>
</feature>
<dbReference type="Gene3D" id="1.25.40.80">
    <property type="match status" value="1"/>
</dbReference>
<proteinExistence type="inferred from homology"/>
<dbReference type="GO" id="GO:0000719">
    <property type="term" value="P:photoreactive repair"/>
    <property type="evidence" value="ECO:0007669"/>
    <property type="project" value="UniProtKB-ARBA"/>
</dbReference>
<dbReference type="InterPro" id="IPR005101">
    <property type="entry name" value="Cryptochr/Photolyase_FAD-bd"/>
</dbReference>
<dbReference type="EC" id="4.1.99.3" evidence="2"/>
<dbReference type="SUPFAM" id="SSF48173">
    <property type="entry name" value="Cryptochrome/photolyase FAD-binding domain"/>
    <property type="match status" value="1"/>
</dbReference>
<feature type="binding site" evidence="8">
    <location>
        <begin position="239"/>
        <end position="243"/>
    </location>
    <ligand>
        <name>FAD</name>
        <dbReference type="ChEBI" id="CHEBI:57692"/>
    </ligand>
</feature>
<dbReference type="PROSITE" id="PS00691">
    <property type="entry name" value="DNA_PHOTOLYASES_1_2"/>
    <property type="match status" value="1"/>
</dbReference>
<organism evidence="12 13">
    <name type="scientific">Gluconacetobacter dulcium</name>
    <dbReference type="NCBI Taxonomy" id="2729096"/>
    <lineage>
        <taxon>Bacteria</taxon>
        <taxon>Pseudomonadati</taxon>
        <taxon>Pseudomonadota</taxon>
        <taxon>Alphaproteobacteria</taxon>
        <taxon>Acetobacterales</taxon>
        <taxon>Acetobacteraceae</taxon>
        <taxon>Gluconacetobacter</taxon>
    </lineage>
</organism>